<proteinExistence type="predicted"/>
<keyword evidence="2" id="KW-1185">Reference proteome</keyword>
<dbReference type="Proteomes" id="UP000015241">
    <property type="component" value="Unassembled WGS sequence"/>
</dbReference>
<dbReference type="HOGENOM" id="CLU_3019834_0_0_1"/>
<name>S8FI34_FOMSC</name>
<evidence type="ECO:0000313" key="2">
    <source>
        <dbReference type="Proteomes" id="UP000015241"/>
    </source>
</evidence>
<protein>
    <submittedName>
        <fullName evidence="1">Uncharacterized protein</fullName>
    </submittedName>
</protein>
<reference evidence="1 2" key="1">
    <citation type="journal article" date="2012" name="Science">
        <title>The Paleozoic origin of enzymatic lignin decomposition reconstructed from 31 fungal genomes.</title>
        <authorList>
            <person name="Floudas D."/>
            <person name="Binder M."/>
            <person name="Riley R."/>
            <person name="Barry K."/>
            <person name="Blanchette R.A."/>
            <person name="Henrissat B."/>
            <person name="Martinez A.T."/>
            <person name="Otillar R."/>
            <person name="Spatafora J.W."/>
            <person name="Yadav J.S."/>
            <person name="Aerts A."/>
            <person name="Benoit I."/>
            <person name="Boyd A."/>
            <person name="Carlson A."/>
            <person name="Copeland A."/>
            <person name="Coutinho P.M."/>
            <person name="de Vries R.P."/>
            <person name="Ferreira P."/>
            <person name="Findley K."/>
            <person name="Foster B."/>
            <person name="Gaskell J."/>
            <person name="Glotzer D."/>
            <person name="Gorecki P."/>
            <person name="Heitman J."/>
            <person name="Hesse C."/>
            <person name="Hori C."/>
            <person name="Igarashi K."/>
            <person name="Jurgens J.A."/>
            <person name="Kallen N."/>
            <person name="Kersten P."/>
            <person name="Kohler A."/>
            <person name="Kuees U."/>
            <person name="Kumar T.K.A."/>
            <person name="Kuo A."/>
            <person name="LaButti K."/>
            <person name="Larrondo L.F."/>
            <person name="Lindquist E."/>
            <person name="Ling A."/>
            <person name="Lombard V."/>
            <person name="Lucas S."/>
            <person name="Lundell T."/>
            <person name="Martin R."/>
            <person name="McLaughlin D.J."/>
            <person name="Morgenstern I."/>
            <person name="Morin E."/>
            <person name="Murat C."/>
            <person name="Nagy L.G."/>
            <person name="Nolan M."/>
            <person name="Ohm R.A."/>
            <person name="Patyshakuliyeva A."/>
            <person name="Rokas A."/>
            <person name="Ruiz-Duenas F.J."/>
            <person name="Sabat G."/>
            <person name="Salamov A."/>
            <person name="Samejima M."/>
            <person name="Schmutz J."/>
            <person name="Slot J.C."/>
            <person name="St John F."/>
            <person name="Stenlid J."/>
            <person name="Sun H."/>
            <person name="Sun S."/>
            <person name="Syed K."/>
            <person name="Tsang A."/>
            <person name="Wiebenga A."/>
            <person name="Young D."/>
            <person name="Pisabarro A."/>
            <person name="Eastwood D.C."/>
            <person name="Martin F."/>
            <person name="Cullen D."/>
            <person name="Grigoriev I.V."/>
            <person name="Hibbett D.S."/>
        </authorList>
    </citation>
    <scope>NUCLEOTIDE SEQUENCE</scope>
    <source>
        <strain evidence="2">FP-58527</strain>
    </source>
</reference>
<evidence type="ECO:0000313" key="1">
    <source>
        <dbReference type="EMBL" id="EPS98059.1"/>
    </source>
</evidence>
<gene>
    <name evidence="1" type="ORF">FOMPIDRAFT_1024779</name>
</gene>
<accession>S8FI34</accession>
<organism evidence="1 2">
    <name type="scientific">Fomitopsis schrenkii</name>
    <name type="common">Brown rot fungus</name>
    <dbReference type="NCBI Taxonomy" id="2126942"/>
    <lineage>
        <taxon>Eukaryota</taxon>
        <taxon>Fungi</taxon>
        <taxon>Dikarya</taxon>
        <taxon>Basidiomycota</taxon>
        <taxon>Agaricomycotina</taxon>
        <taxon>Agaricomycetes</taxon>
        <taxon>Polyporales</taxon>
        <taxon>Fomitopsis</taxon>
    </lineage>
</organism>
<dbReference type="EMBL" id="KE504169">
    <property type="protein sequence ID" value="EPS98059.1"/>
    <property type="molecule type" value="Genomic_DNA"/>
</dbReference>
<sequence>MPRQDTQIFTTGMALSLFALRHRTSREARYADYSSAPLAISHHRGAAHMEHRIPPRT</sequence>
<dbReference type="InParanoid" id="S8FI34"/>
<dbReference type="AlphaFoldDB" id="S8FI34"/>
<feature type="non-terminal residue" evidence="1">
    <location>
        <position position="57"/>
    </location>
</feature>